<feature type="non-terminal residue" evidence="2">
    <location>
        <position position="1"/>
    </location>
</feature>
<accession>A0A699TBL4</accession>
<reference evidence="2" key="1">
    <citation type="journal article" date="2019" name="Sci. Rep.">
        <title>Draft genome of Tanacetum cinerariifolium, the natural source of mosquito coil.</title>
        <authorList>
            <person name="Yamashiro T."/>
            <person name="Shiraishi A."/>
            <person name="Satake H."/>
            <person name="Nakayama K."/>
        </authorList>
    </citation>
    <scope>NUCLEOTIDE SEQUENCE</scope>
</reference>
<evidence type="ECO:0000313" key="2">
    <source>
        <dbReference type="EMBL" id="GFD07250.1"/>
    </source>
</evidence>
<protein>
    <submittedName>
        <fullName evidence="2">Uncharacterized protein</fullName>
    </submittedName>
</protein>
<name>A0A699TBL4_TANCI</name>
<evidence type="ECO:0000256" key="1">
    <source>
        <dbReference type="SAM" id="MobiDB-lite"/>
    </source>
</evidence>
<gene>
    <name evidence="2" type="ORF">Tci_879219</name>
</gene>
<proteinExistence type="predicted"/>
<organism evidence="2">
    <name type="scientific">Tanacetum cinerariifolium</name>
    <name type="common">Dalmatian daisy</name>
    <name type="synonym">Chrysanthemum cinerariifolium</name>
    <dbReference type="NCBI Taxonomy" id="118510"/>
    <lineage>
        <taxon>Eukaryota</taxon>
        <taxon>Viridiplantae</taxon>
        <taxon>Streptophyta</taxon>
        <taxon>Embryophyta</taxon>
        <taxon>Tracheophyta</taxon>
        <taxon>Spermatophyta</taxon>
        <taxon>Magnoliopsida</taxon>
        <taxon>eudicotyledons</taxon>
        <taxon>Gunneridae</taxon>
        <taxon>Pentapetalae</taxon>
        <taxon>asterids</taxon>
        <taxon>campanulids</taxon>
        <taxon>Asterales</taxon>
        <taxon>Asteraceae</taxon>
        <taxon>Asteroideae</taxon>
        <taxon>Anthemideae</taxon>
        <taxon>Anthemidinae</taxon>
        <taxon>Tanacetum</taxon>
    </lineage>
</organism>
<dbReference type="AlphaFoldDB" id="A0A699TBL4"/>
<feature type="non-terminal residue" evidence="2">
    <location>
        <position position="88"/>
    </location>
</feature>
<comment type="caution">
    <text evidence="2">The sequence shown here is derived from an EMBL/GenBank/DDBJ whole genome shotgun (WGS) entry which is preliminary data.</text>
</comment>
<feature type="compositionally biased region" description="Acidic residues" evidence="1">
    <location>
        <begin position="28"/>
        <end position="88"/>
    </location>
</feature>
<dbReference type="EMBL" id="BKCJ011230286">
    <property type="protein sequence ID" value="GFD07250.1"/>
    <property type="molecule type" value="Genomic_DNA"/>
</dbReference>
<sequence length="88" mass="9829">EPKPLAGDGDQFDAHPNPQPRNMNGWVDDNDDVKEEDEENEDADIKEDDDAEIIFPYEVEDADDKPEAEDADDELEVEEAGVEPEAEG</sequence>
<feature type="region of interest" description="Disordered" evidence="1">
    <location>
        <begin position="1"/>
        <end position="88"/>
    </location>
</feature>